<protein>
    <submittedName>
        <fullName evidence="2">Uncharacterized protein</fullName>
    </submittedName>
</protein>
<dbReference type="AlphaFoldDB" id="A0A915KY23"/>
<keyword evidence="1" id="KW-1185">Reference proteome</keyword>
<evidence type="ECO:0000313" key="2">
    <source>
        <dbReference type="WBParaSite" id="nRc.2.0.1.t43080-RA"/>
    </source>
</evidence>
<reference evidence="2" key="1">
    <citation type="submission" date="2022-11" db="UniProtKB">
        <authorList>
            <consortium name="WormBaseParasite"/>
        </authorList>
    </citation>
    <scope>IDENTIFICATION</scope>
</reference>
<organism evidence="1 2">
    <name type="scientific">Romanomermis culicivorax</name>
    <name type="common">Nematode worm</name>
    <dbReference type="NCBI Taxonomy" id="13658"/>
    <lineage>
        <taxon>Eukaryota</taxon>
        <taxon>Metazoa</taxon>
        <taxon>Ecdysozoa</taxon>
        <taxon>Nematoda</taxon>
        <taxon>Enoplea</taxon>
        <taxon>Dorylaimia</taxon>
        <taxon>Mermithida</taxon>
        <taxon>Mermithoidea</taxon>
        <taxon>Mermithidae</taxon>
        <taxon>Romanomermis</taxon>
    </lineage>
</organism>
<dbReference type="WBParaSite" id="nRc.2.0.1.t43080-RA">
    <property type="protein sequence ID" value="nRc.2.0.1.t43080-RA"/>
    <property type="gene ID" value="nRc.2.0.1.g43080"/>
</dbReference>
<evidence type="ECO:0000313" key="1">
    <source>
        <dbReference type="Proteomes" id="UP000887565"/>
    </source>
</evidence>
<sequence length="92" mass="10127">MPPDKDPIIVEAFSQPMIIDIDTHFICAISSVLMPLMGKQPTDQGYSQWWSSRCKAAEGRFNVSASILVSLQPPRKQAGTIYAGIMGRPDDC</sequence>
<proteinExistence type="predicted"/>
<name>A0A915KY23_ROMCU</name>
<dbReference type="Proteomes" id="UP000887565">
    <property type="component" value="Unplaced"/>
</dbReference>
<accession>A0A915KY23</accession>